<keyword evidence="1" id="KW-0472">Membrane</keyword>
<evidence type="ECO:0000313" key="2">
    <source>
        <dbReference type="EMBL" id="QAY69480.1"/>
    </source>
</evidence>
<feature type="transmembrane region" description="Helical" evidence="1">
    <location>
        <begin position="598"/>
        <end position="615"/>
    </location>
</feature>
<dbReference type="KEGG" id="xya:ET471_05030"/>
<dbReference type="RefSeq" id="WP_129186880.1">
    <property type="nucleotide sequence ID" value="NZ_CP035493.1"/>
</dbReference>
<feature type="transmembrane region" description="Helical" evidence="1">
    <location>
        <begin position="209"/>
        <end position="234"/>
    </location>
</feature>
<dbReference type="AlphaFoldDB" id="A0A4P6F145"/>
<feature type="transmembrane region" description="Helical" evidence="1">
    <location>
        <begin position="246"/>
        <end position="270"/>
    </location>
</feature>
<accession>A0A4P6F145</accession>
<feature type="transmembrane region" description="Helical" evidence="1">
    <location>
        <begin position="621"/>
        <end position="639"/>
    </location>
</feature>
<feature type="transmembrane region" description="Helical" evidence="1">
    <location>
        <begin position="554"/>
        <end position="577"/>
    </location>
</feature>
<feature type="transmembrane region" description="Helical" evidence="1">
    <location>
        <begin position="291"/>
        <end position="312"/>
    </location>
</feature>
<keyword evidence="3" id="KW-1185">Reference proteome</keyword>
<sequence>MRNRIAAAAMTVLFVLLAFVAVMVTDFHDRAWPQALRAQAQVTLDFAQAPLDNDAARDLVASVGRAHHLGLLKRVPDLDDPSREVFVALAGQPASSVSWFGDQAPSVVVDAARLAHSPADGTYLVRDASDLAEAIADLSTHGVAVVRTDASVVDTVRHLLLEPGFAAPVAAAALLAGGLAVFWIASRARSRALRVLAGTSSWRVQAQDLGGFFAVLLGCTTVVAAGGCVLVGVLRGWVYVPAYATSLGLLGGVAGAAFAVVVPLVSMMAWPNPDLYAARRPPVAVLRGPAAVVQAVALLALLVCAGPAWSAAHDAADQSRQLATWNSFADQVALAFALGEGPLDVIAPDLARMTSVAERDGAAAMSYTFDAASWSGDFRPYSAISIVNPGWVDLVGHTLGPHALADADTPSTRQMVRRELGAQLDLLRRGSGTDGDDVFAALRLLTPAPGVSYPVLRGGTGGDLIFRSDVLVLVAPTISAAFDDTNLTSIATTANIVLTGVEPTQARLAAAGLSIDDLAARGIDGSITPLYMAEQGILRAQYATYRARSLTASLIVLAIAFLIAAGVNATISALIHARRDLPLRLAGATWEAVARPRALADLLVGALLAAVALAIRHADPGALAATAAAAIVGLSVLYASHGTARAAVFTRLTHRHL</sequence>
<proteinExistence type="predicted"/>
<organism evidence="2 3">
    <name type="scientific">Xylanimonas protaetiae</name>
    <dbReference type="NCBI Taxonomy" id="2509457"/>
    <lineage>
        <taxon>Bacteria</taxon>
        <taxon>Bacillati</taxon>
        <taxon>Actinomycetota</taxon>
        <taxon>Actinomycetes</taxon>
        <taxon>Micrococcales</taxon>
        <taxon>Promicromonosporaceae</taxon>
        <taxon>Xylanimonas</taxon>
    </lineage>
</organism>
<evidence type="ECO:0000313" key="3">
    <source>
        <dbReference type="Proteomes" id="UP000292118"/>
    </source>
</evidence>
<protein>
    <submittedName>
        <fullName evidence="2">Uncharacterized protein</fullName>
    </submittedName>
</protein>
<dbReference type="Proteomes" id="UP000292118">
    <property type="component" value="Chromosome"/>
</dbReference>
<name>A0A4P6F145_9MICO</name>
<evidence type="ECO:0000256" key="1">
    <source>
        <dbReference type="SAM" id="Phobius"/>
    </source>
</evidence>
<keyword evidence="1" id="KW-1133">Transmembrane helix</keyword>
<dbReference type="OrthoDB" id="2936424at2"/>
<feature type="transmembrane region" description="Helical" evidence="1">
    <location>
        <begin position="165"/>
        <end position="185"/>
    </location>
</feature>
<keyword evidence="1" id="KW-0812">Transmembrane</keyword>
<dbReference type="EMBL" id="CP035493">
    <property type="protein sequence ID" value="QAY69480.1"/>
    <property type="molecule type" value="Genomic_DNA"/>
</dbReference>
<reference evidence="2 3" key="1">
    <citation type="submission" date="2019-01" db="EMBL/GenBank/DDBJ databases">
        <title>Genome sequencing of strain FW10M-9.</title>
        <authorList>
            <person name="Heo J."/>
            <person name="Kim S.-J."/>
            <person name="Kim J.-S."/>
            <person name="Hong S.-B."/>
            <person name="Kwon S.-W."/>
        </authorList>
    </citation>
    <scope>NUCLEOTIDE SEQUENCE [LARGE SCALE GENOMIC DNA]</scope>
    <source>
        <strain evidence="2 3">FW10M-9</strain>
    </source>
</reference>
<gene>
    <name evidence="2" type="ORF">ET471_05030</name>
</gene>